<keyword evidence="3" id="KW-1185">Reference proteome</keyword>
<evidence type="ECO:0000313" key="2">
    <source>
        <dbReference type="EMBL" id="WWT32856.1"/>
    </source>
</evidence>
<evidence type="ECO:0000313" key="3">
    <source>
        <dbReference type="Proteomes" id="UP001369958"/>
    </source>
</evidence>
<dbReference type="InterPro" id="IPR012644">
    <property type="entry name" value="CHP02300_FYDLN_acid"/>
</dbReference>
<feature type="region of interest" description="Disordered" evidence="1">
    <location>
        <begin position="79"/>
        <end position="147"/>
    </location>
</feature>
<evidence type="ECO:0000256" key="1">
    <source>
        <dbReference type="SAM" id="MobiDB-lite"/>
    </source>
</evidence>
<dbReference type="Pfam" id="PF09538">
    <property type="entry name" value="FYDLN_acid"/>
    <property type="match status" value="1"/>
</dbReference>
<dbReference type="RefSeq" id="WP_338608278.1">
    <property type="nucleotide sequence ID" value="NZ_CP146275.1"/>
</dbReference>
<organism evidence="2 3">
    <name type="scientific">Pelagibacterium nitratireducens</name>
    <dbReference type="NCBI Taxonomy" id="1046114"/>
    <lineage>
        <taxon>Bacteria</taxon>
        <taxon>Pseudomonadati</taxon>
        <taxon>Pseudomonadota</taxon>
        <taxon>Alphaproteobacteria</taxon>
        <taxon>Hyphomicrobiales</taxon>
        <taxon>Devosiaceae</taxon>
        <taxon>Pelagibacterium</taxon>
    </lineage>
</organism>
<accession>A0ABZ2I4H2</accession>
<dbReference type="NCBIfam" id="TIGR02300">
    <property type="entry name" value="FYDLN_acid"/>
    <property type="match status" value="1"/>
</dbReference>
<reference evidence="2 3" key="1">
    <citation type="submission" date="2024-02" db="EMBL/GenBank/DDBJ databases">
        <title>Complete genome sequence of Pelagibacterium nitratireducens ZH15.</title>
        <authorList>
            <person name="Zhao L.H."/>
        </authorList>
    </citation>
    <scope>NUCLEOTIDE SEQUENCE [LARGE SCALE GENOMIC DNA]</scope>
    <source>
        <strain evidence="2 3">ZH15</strain>
    </source>
</reference>
<name>A0ABZ2I4H2_9HYPH</name>
<feature type="compositionally biased region" description="Acidic residues" evidence="1">
    <location>
        <begin position="92"/>
        <end position="147"/>
    </location>
</feature>
<dbReference type="Proteomes" id="UP001369958">
    <property type="component" value="Chromosome"/>
</dbReference>
<feature type="compositionally biased region" description="Low complexity" evidence="1">
    <location>
        <begin position="82"/>
        <end position="91"/>
    </location>
</feature>
<proteinExistence type="predicted"/>
<gene>
    <name evidence="2" type="ORF">V6617_17910</name>
</gene>
<sequence length="147" mass="16123">MASDERGTKRTCPVTGKKFYDLGKDPVVSPYTGKSYPVSFFEAAQEKSAAKFGAKERKADKVVEEAEVEEADVDVAAKEAGAEVISLNDAETNTDDDDDDDNEDDIPEVEDVEVDEELGGDDDDTFLEEDDDDDDIGIEVDVDDDER</sequence>
<dbReference type="EMBL" id="CP146275">
    <property type="protein sequence ID" value="WWT32856.1"/>
    <property type="molecule type" value="Genomic_DNA"/>
</dbReference>
<protein>
    <submittedName>
        <fullName evidence="2">TIGR02300 family protein</fullName>
    </submittedName>
</protein>